<dbReference type="SMART" id="SM00385">
    <property type="entry name" value="CYCLIN"/>
    <property type="match status" value="1"/>
</dbReference>
<protein>
    <recommendedName>
        <fullName evidence="8">Cyclin N-terminal domain-containing protein</fullName>
    </recommendedName>
</protein>
<evidence type="ECO:0008006" key="8">
    <source>
        <dbReference type="Google" id="ProtNLM"/>
    </source>
</evidence>
<dbReference type="AlphaFoldDB" id="A0AAD6ZIN6"/>
<feature type="region of interest" description="Disordered" evidence="3">
    <location>
        <begin position="527"/>
        <end position="547"/>
    </location>
</feature>
<proteinExistence type="inferred from homology"/>
<dbReference type="InterPro" id="IPR039361">
    <property type="entry name" value="Cyclin"/>
</dbReference>
<gene>
    <name evidence="6" type="ORF">DFH08DRAFT_343387</name>
</gene>
<evidence type="ECO:0000259" key="4">
    <source>
        <dbReference type="SMART" id="SM00385"/>
    </source>
</evidence>
<dbReference type="SMART" id="SM01332">
    <property type="entry name" value="Cyclin_C"/>
    <property type="match status" value="1"/>
</dbReference>
<feature type="domain" description="Cyclin-like" evidence="4">
    <location>
        <begin position="282"/>
        <end position="414"/>
    </location>
</feature>
<dbReference type="SUPFAM" id="SSF47954">
    <property type="entry name" value="Cyclin-like"/>
    <property type="match status" value="2"/>
</dbReference>
<accession>A0AAD6ZIN6</accession>
<dbReference type="Pfam" id="PF00134">
    <property type="entry name" value="Cyclin_N"/>
    <property type="match status" value="1"/>
</dbReference>
<dbReference type="Gene3D" id="1.10.472.10">
    <property type="entry name" value="Cyclin-like"/>
    <property type="match status" value="3"/>
</dbReference>
<evidence type="ECO:0000256" key="2">
    <source>
        <dbReference type="RuleBase" id="RU000383"/>
    </source>
</evidence>
<evidence type="ECO:0000313" key="6">
    <source>
        <dbReference type="EMBL" id="KAJ7325389.1"/>
    </source>
</evidence>
<reference evidence="6" key="1">
    <citation type="submission" date="2023-03" db="EMBL/GenBank/DDBJ databases">
        <title>Massive genome expansion in bonnet fungi (Mycena s.s.) driven by repeated elements and novel gene families across ecological guilds.</title>
        <authorList>
            <consortium name="Lawrence Berkeley National Laboratory"/>
            <person name="Harder C.B."/>
            <person name="Miyauchi S."/>
            <person name="Viragh M."/>
            <person name="Kuo A."/>
            <person name="Thoen E."/>
            <person name="Andreopoulos B."/>
            <person name="Lu D."/>
            <person name="Skrede I."/>
            <person name="Drula E."/>
            <person name="Henrissat B."/>
            <person name="Morin E."/>
            <person name="Kohler A."/>
            <person name="Barry K."/>
            <person name="LaButti K."/>
            <person name="Morin E."/>
            <person name="Salamov A."/>
            <person name="Lipzen A."/>
            <person name="Mereny Z."/>
            <person name="Hegedus B."/>
            <person name="Baldrian P."/>
            <person name="Stursova M."/>
            <person name="Weitz H."/>
            <person name="Taylor A."/>
            <person name="Grigoriev I.V."/>
            <person name="Nagy L.G."/>
            <person name="Martin F."/>
            <person name="Kauserud H."/>
        </authorList>
    </citation>
    <scope>NUCLEOTIDE SEQUENCE</scope>
    <source>
        <strain evidence="6">CBHHK002</strain>
    </source>
</reference>
<evidence type="ECO:0000259" key="5">
    <source>
        <dbReference type="SMART" id="SM01332"/>
    </source>
</evidence>
<keyword evidence="1 2" id="KW-0195">Cyclin</keyword>
<feature type="region of interest" description="Disordered" evidence="3">
    <location>
        <begin position="1"/>
        <end position="25"/>
    </location>
</feature>
<dbReference type="InterPro" id="IPR013763">
    <property type="entry name" value="Cyclin-like_dom"/>
</dbReference>
<comment type="similarity">
    <text evidence="2">Belongs to the cyclin family.</text>
</comment>
<evidence type="ECO:0000256" key="3">
    <source>
        <dbReference type="SAM" id="MobiDB-lite"/>
    </source>
</evidence>
<feature type="region of interest" description="Disordered" evidence="3">
    <location>
        <begin position="157"/>
        <end position="194"/>
    </location>
</feature>
<dbReference type="InterPro" id="IPR004367">
    <property type="entry name" value="Cyclin_C-dom"/>
</dbReference>
<dbReference type="InterPro" id="IPR006671">
    <property type="entry name" value="Cyclin_N"/>
</dbReference>
<comment type="caution">
    <text evidence="6">The sequence shown here is derived from an EMBL/GenBank/DDBJ whole genome shotgun (WGS) entry which is preliminary data.</text>
</comment>
<dbReference type="Proteomes" id="UP001218218">
    <property type="component" value="Unassembled WGS sequence"/>
</dbReference>
<organism evidence="6 7">
    <name type="scientific">Mycena albidolilacea</name>
    <dbReference type="NCBI Taxonomy" id="1033008"/>
    <lineage>
        <taxon>Eukaryota</taxon>
        <taxon>Fungi</taxon>
        <taxon>Dikarya</taxon>
        <taxon>Basidiomycota</taxon>
        <taxon>Agaricomycotina</taxon>
        <taxon>Agaricomycetes</taxon>
        <taxon>Agaricomycetidae</taxon>
        <taxon>Agaricales</taxon>
        <taxon>Marasmiineae</taxon>
        <taxon>Mycenaceae</taxon>
        <taxon>Mycena</taxon>
    </lineage>
</organism>
<keyword evidence="7" id="KW-1185">Reference proteome</keyword>
<evidence type="ECO:0000256" key="1">
    <source>
        <dbReference type="ARBA" id="ARBA00023127"/>
    </source>
</evidence>
<sequence length="626" mass="68564">MASRIPIRRPPTLGAENENARPTAAPARAKILGRAVPSAASSKPGHGTKTAALAGASDVAVASVPKGKSKRLVELEALGSAKRKRQALQELGTRKNQSGTGALSAEKRRILGLPKKNTATAAVAQRPARPQVFVPPPVATAHASGAAQVRCLSNRPSLIPLRQPPDPATVDLDADEEEAPHAKRQRTSSVGPEDVLSEAEIAAELAPQTDDDEDVAYLDAEPDSAEWEDLDAADWDDPMMASEYVADIQRYLKEVELTTLPPRNYMASQTALTWDMRALLNDWLLQVHTRFHLLPETLFLSTHLIDRFLSLRAVAPGKLQLVGMACLLIVLVEERLVGTPPSLLAAAAMWLARLALGEGDWLPASASSTAAKDEDEDATVTAQKRAYVLWTPTLAHYATYAEAELLPAARHMLRYVLQPVRHESFYRKWAGKRNMKVSVYMREWALARWAEGSKPDLALALPALKREGYFCQVCSVLSRAFSRTSTASENKKRRCSLYWRFRACLKYRSSSVYRQLRRARHRRHIRVGRRGGSSREAERGAGGGQGKGVRMVDGVRCVCACAACLGARGRRSGRGGHLPCISRQVSQCRSRSIDASLEVLLFCGGSARRVVSGRRGGRRVNRFEVV</sequence>
<dbReference type="EMBL" id="JARIHO010000044">
    <property type="protein sequence ID" value="KAJ7325389.1"/>
    <property type="molecule type" value="Genomic_DNA"/>
</dbReference>
<dbReference type="PANTHER" id="PTHR10177">
    <property type="entry name" value="CYCLINS"/>
    <property type="match status" value="1"/>
</dbReference>
<name>A0AAD6ZIN6_9AGAR</name>
<feature type="domain" description="Cyclin C-terminal" evidence="5">
    <location>
        <begin position="299"/>
        <end position="443"/>
    </location>
</feature>
<evidence type="ECO:0000313" key="7">
    <source>
        <dbReference type="Proteomes" id="UP001218218"/>
    </source>
</evidence>
<dbReference type="InterPro" id="IPR036915">
    <property type="entry name" value="Cyclin-like_sf"/>
</dbReference>